<sequence>MAQPSPEIDLHALAVQELPYLRRYARALTGSQTLGDGLATATLARLVDEPSQLRADLSGRAALFAIFQKVWAGEGVHGDQPAPTEDGTLAARAFDRLSALTPKTREAMLLSRMEGFRIEDIAAILGVSRDEADQLLTIGLNDMADGMRGRVMIIEDEPIIAMDLRSIVTTLGHSVVGVARTRDAAIALQKREAPDLILADIQLADGSSGIDAINDILSRESETPVIFITAYPERLLTGERPEPAFLITKPFSEEQVRSSVSQAMFFASTESLLNQG</sequence>
<dbReference type="AlphaFoldDB" id="A0A840WPG2"/>
<dbReference type="Proteomes" id="UP000553766">
    <property type="component" value="Unassembled WGS sequence"/>
</dbReference>
<name>A0A840WPG2_9RHOB</name>
<evidence type="ECO:0000256" key="1">
    <source>
        <dbReference type="ARBA" id="ARBA00022553"/>
    </source>
</evidence>
<dbReference type="InterPro" id="IPR011006">
    <property type="entry name" value="CheY-like_superfamily"/>
</dbReference>
<dbReference type="InterPro" id="IPR013324">
    <property type="entry name" value="RNA_pol_sigma_r3/r4-like"/>
</dbReference>
<dbReference type="Gene3D" id="1.10.10.10">
    <property type="entry name" value="Winged helix-like DNA-binding domain superfamily/Winged helix DNA-binding domain"/>
    <property type="match status" value="1"/>
</dbReference>
<dbReference type="InterPro" id="IPR053866">
    <property type="entry name" value="PhyR_sigma2"/>
</dbReference>
<comment type="caution">
    <text evidence="4">The sequence shown here is derived from an EMBL/GenBank/DDBJ whole genome shotgun (WGS) entry which is preliminary data.</text>
</comment>
<organism evidence="4 5">
    <name type="scientific">Rubricella aquisinus</name>
    <dbReference type="NCBI Taxonomy" id="2028108"/>
    <lineage>
        <taxon>Bacteria</taxon>
        <taxon>Pseudomonadati</taxon>
        <taxon>Pseudomonadota</taxon>
        <taxon>Alphaproteobacteria</taxon>
        <taxon>Rhodobacterales</taxon>
        <taxon>Paracoccaceae</taxon>
        <taxon>Rubricella</taxon>
    </lineage>
</organism>
<dbReference type="PANTHER" id="PTHR44591">
    <property type="entry name" value="STRESS RESPONSE REGULATOR PROTEIN 1"/>
    <property type="match status" value="1"/>
</dbReference>
<gene>
    <name evidence="4" type="ORF">FHS89_001983</name>
</gene>
<accession>A0A840WPG2</accession>
<reference evidence="4 5" key="1">
    <citation type="submission" date="2020-08" db="EMBL/GenBank/DDBJ databases">
        <title>Genomic Encyclopedia of Type Strains, Phase IV (KMG-IV): sequencing the most valuable type-strain genomes for metagenomic binning, comparative biology and taxonomic classification.</title>
        <authorList>
            <person name="Goeker M."/>
        </authorList>
    </citation>
    <scope>NUCLEOTIDE SEQUENCE [LARGE SCALE GENOMIC DNA]</scope>
    <source>
        <strain evidence="4 5">DSM 103377</strain>
    </source>
</reference>
<feature type="domain" description="Response regulatory" evidence="3">
    <location>
        <begin position="150"/>
        <end position="264"/>
    </location>
</feature>
<protein>
    <submittedName>
        <fullName evidence="4">CheY-like chemotaxis protein</fullName>
    </submittedName>
</protein>
<dbReference type="SUPFAM" id="SSF88659">
    <property type="entry name" value="Sigma3 and sigma4 domains of RNA polymerase sigma factors"/>
    <property type="match status" value="1"/>
</dbReference>
<dbReference type="NCBIfam" id="NF006623">
    <property type="entry name" value="PRK09191.1"/>
    <property type="match status" value="1"/>
</dbReference>
<dbReference type="EMBL" id="JACIJS010000005">
    <property type="protein sequence ID" value="MBB5515963.1"/>
    <property type="molecule type" value="Genomic_DNA"/>
</dbReference>
<dbReference type="InterPro" id="IPR050595">
    <property type="entry name" value="Bact_response_regulator"/>
</dbReference>
<dbReference type="PROSITE" id="PS50110">
    <property type="entry name" value="RESPONSE_REGULATORY"/>
    <property type="match status" value="1"/>
</dbReference>
<dbReference type="InterPro" id="IPR036388">
    <property type="entry name" value="WH-like_DNA-bd_sf"/>
</dbReference>
<dbReference type="Pfam" id="PF22233">
    <property type="entry name" value="PhyR_sigma-like"/>
    <property type="match status" value="1"/>
</dbReference>
<evidence type="ECO:0000313" key="4">
    <source>
        <dbReference type="EMBL" id="MBB5515963.1"/>
    </source>
</evidence>
<dbReference type="RefSeq" id="WP_184011116.1">
    <property type="nucleotide sequence ID" value="NZ_JACIJS010000005.1"/>
</dbReference>
<dbReference type="PANTHER" id="PTHR44591:SF3">
    <property type="entry name" value="RESPONSE REGULATORY DOMAIN-CONTAINING PROTEIN"/>
    <property type="match status" value="1"/>
</dbReference>
<dbReference type="Pfam" id="PF00072">
    <property type="entry name" value="Response_reg"/>
    <property type="match status" value="1"/>
</dbReference>
<dbReference type="InterPro" id="IPR001789">
    <property type="entry name" value="Sig_transdc_resp-reg_receiver"/>
</dbReference>
<feature type="modified residue" description="4-aspartylphosphate" evidence="2">
    <location>
        <position position="200"/>
    </location>
</feature>
<dbReference type="InterPro" id="IPR053867">
    <property type="entry name" value="PhyR_sigma4"/>
</dbReference>
<proteinExistence type="predicted"/>
<evidence type="ECO:0000256" key="2">
    <source>
        <dbReference type="PROSITE-ProRule" id="PRU00169"/>
    </source>
</evidence>
<evidence type="ECO:0000259" key="3">
    <source>
        <dbReference type="PROSITE" id="PS50110"/>
    </source>
</evidence>
<evidence type="ECO:0000313" key="5">
    <source>
        <dbReference type="Proteomes" id="UP000553766"/>
    </source>
</evidence>
<keyword evidence="1 2" id="KW-0597">Phosphoprotein</keyword>
<dbReference type="Gene3D" id="3.40.50.2300">
    <property type="match status" value="1"/>
</dbReference>
<dbReference type="CDD" id="cd17540">
    <property type="entry name" value="REC_PhyR"/>
    <property type="match status" value="1"/>
</dbReference>
<keyword evidence="5" id="KW-1185">Reference proteome</keyword>
<dbReference type="GO" id="GO:0000160">
    <property type="term" value="P:phosphorelay signal transduction system"/>
    <property type="evidence" value="ECO:0007669"/>
    <property type="project" value="InterPro"/>
</dbReference>
<dbReference type="SUPFAM" id="SSF52172">
    <property type="entry name" value="CheY-like"/>
    <property type="match status" value="1"/>
</dbReference>
<dbReference type="SMART" id="SM00448">
    <property type="entry name" value="REC"/>
    <property type="match status" value="1"/>
</dbReference>
<dbReference type="Pfam" id="PF22029">
    <property type="entry name" value="PhyR_sigma2"/>
    <property type="match status" value="1"/>
</dbReference>
<dbReference type="Gene3D" id="1.10.1740.10">
    <property type="match status" value="1"/>
</dbReference>